<keyword evidence="1" id="KW-0472">Membrane</keyword>
<accession>A0ABX0A9D8</accession>
<reference evidence="2 3" key="1">
    <citation type="submission" date="2020-01" db="EMBL/GenBank/DDBJ databases">
        <title>A novel Bacillus sp. from Pasinler.</title>
        <authorList>
            <person name="Adiguzel A."/>
            <person name="Ay H."/>
            <person name="Baltaci M.O."/>
        </authorList>
    </citation>
    <scope>NUCLEOTIDE SEQUENCE [LARGE SCALE GENOMIC DNA]</scope>
    <source>
        <strain evidence="2 3">P1</strain>
    </source>
</reference>
<keyword evidence="1" id="KW-1133">Transmembrane helix</keyword>
<proteinExistence type="predicted"/>
<name>A0ABX0A9D8_9BACI</name>
<gene>
    <name evidence="2" type="ORF">GW534_14155</name>
</gene>
<protein>
    <submittedName>
        <fullName evidence="2">DUF624 domain-containing protein</fullName>
    </submittedName>
</protein>
<dbReference type="Proteomes" id="UP000743899">
    <property type="component" value="Unassembled WGS sequence"/>
</dbReference>
<keyword evidence="3" id="KW-1185">Reference proteome</keyword>
<feature type="transmembrane region" description="Helical" evidence="1">
    <location>
        <begin position="50"/>
        <end position="76"/>
    </location>
</feature>
<evidence type="ECO:0000313" key="2">
    <source>
        <dbReference type="EMBL" id="NCU18825.1"/>
    </source>
</evidence>
<dbReference type="InterPro" id="IPR006938">
    <property type="entry name" value="DUF624"/>
</dbReference>
<feature type="transmembrane region" description="Helical" evidence="1">
    <location>
        <begin position="168"/>
        <end position="190"/>
    </location>
</feature>
<feature type="transmembrane region" description="Helical" evidence="1">
    <location>
        <begin position="196"/>
        <end position="219"/>
    </location>
</feature>
<dbReference type="RefSeq" id="WP_161921652.1">
    <property type="nucleotide sequence ID" value="NZ_JAACYS010000084.1"/>
</dbReference>
<dbReference type="Pfam" id="PF04854">
    <property type="entry name" value="DUF624"/>
    <property type="match status" value="1"/>
</dbReference>
<evidence type="ECO:0000256" key="1">
    <source>
        <dbReference type="SAM" id="Phobius"/>
    </source>
</evidence>
<feature type="transmembrane region" description="Helical" evidence="1">
    <location>
        <begin position="130"/>
        <end position="156"/>
    </location>
</feature>
<dbReference type="EMBL" id="JAACYS010000084">
    <property type="protein sequence ID" value="NCU18825.1"/>
    <property type="molecule type" value="Genomic_DNA"/>
</dbReference>
<feature type="transmembrane region" description="Helical" evidence="1">
    <location>
        <begin position="21"/>
        <end position="44"/>
    </location>
</feature>
<keyword evidence="1" id="KW-0812">Transmembrane</keyword>
<sequence>MKSSSIMNGIYAICEWIMRFSVINLLWLVFNFPIVWIAFSLIFADHKDEVLFLSPIIALLAPFVFFPGTQAMFAVVRDWIIGRDSKSLISSYWHYYKENYRKSMVAGAVITLLFSGLIINIVYFSQSNVLFMFLMVFIGVIFLIFTVNFFSVSAHFELRLKNLVKNTFAVTFGSPLLFFTILICGALLFIISFQAWYVFIFFAGSLFAFLSFSAFYRLFIKLKNEAKQ</sequence>
<feature type="transmembrane region" description="Helical" evidence="1">
    <location>
        <begin position="104"/>
        <end position="124"/>
    </location>
</feature>
<organism evidence="2 3">
    <name type="scientific">Pallidibacillus pasinlerensis</name>
    <dbReference type="NCBI Taxonomy" id="2703818"/>
    <lineage>
        <taxon>Bacteria</taxon>
        <taxon>Bacillati</taxon>
        <taxon>Bacillota</taxon>
        <taxon>Bacilli</taxon>
        <taxon>Bacillales</taxon>
        <taxon>Bacillaceae</taxon>
        <taxon>Pallidibacillus</taxon>
    </lineage>
</organism>
<evidence type="ECO:0000313" key="3">
    <source>
        <dbReference type="Proteomes" id="UP000743899"/>
    </source>
</evidence>
<comment type="caution">
    <text evidence="2">The sequence shown here is derived from an EMBL/GenBank/DDBJ whole genome shotgun (WGS) entry which is preliminary data.</text>
</comment>